<keyword evidence="3" id="KW-1185">Reference proteome</keyword>
<reference evidence="2 3" key="1">
    <citation type="submission" date="2020-07" db="EMBL/GenBank/DDBJ databases">
        <title>Roseicoccus Jingziensis gen. nov., sp. nov., isolated from coastal seawater.</title>
        <authorList>
            <person name="Feng X."/>
        </authorList>
    </citation>
    <scope>NUCLEOTIDE SEQUENCE [LARGE SCALE GENOMIC DNA]</scope>
    <source>
        <strain evidence="2 3">N1E253</strain>
    </source>
</reference>
<accession>A0A851GIJ5</accession>
<proteinExistence type="predicted"/>
<protein>
    <submittedName>
        <fullName evidence="2">Uncharacterized protein</fullName>
    </submittedName>
</protein>
<name>A0A851GIJ5_9BACT</name>
<dbReference type="EMBL" id="JACBAZ010000008">
    <property type="protein sequence ID" value="NWK57176.1"/>
    <property type="molecule type" value="Genomic_DNA"/>
</dbReference>
<sequence length="577" mass="65651">MNARCMLILIFALFFSPWLHAEEEPAKADKPPQSGKYVFGYISTPLNLLNMLQKDEEESSEDDPFAAQEPETKLKPRKTLSEFAPLLDPSSIPLCLPQQARYRDLSKAVSQYGLYIKNPEWILLSTGPNADHRIYFCSTSHNADIIDQIFMVMCVGMPKSFITHVDLVSLKMTNHAPPIKTWKNLQELNPIPRMHLGAVTISGERSRLHLKSPRHSGSLDFELTIGENNLYYDGQIHFTCQIPDTDIFIQQQTAYTGQLDTPFIIDCGTYGNENETFLLIIHQQDITPPHSDAGIKILKRMDKIEGIYAKRPTNKTETEQKNIIRHYHANSSLLDFLNEYTEVKAQPLIRTQQQNGKAYPPDQHVFDITPCLRAIGYSFKAQQWVHYNKSTQKIIIYSPDYQGHEIMTIIDDLLPQIVMVNMKITFYEISNNPDTNPIWKLDQIKDNNALLLKSYATVTRSGEKSIFGEYTSKPLALPNKAAQKELRYKPCCEIETTISDYKQVLNMRVHLEIPPLGSNKTTTKLNSNFVMTDGVPTIVELGHPDSGKRTIVLVLQADVISPDGSLYRDRLKPLPVE</sequence>
<organism evidence="2 3">
    <name type="scientific">Oceaniferula marina</name>
    <dbReference type="NCBI Taxonomy" id="2748318"/>
    <lineage>
        <taxon>Bacteria</taxon>
        <taxon>Pseudomonadati</taxon>
        <taxon>Verrucomicrobiota</taxon>
        <taxon>Verrucomicrobiia</taxon>
        <taxon>Verrucomicrobiales</taxon>
        <taxon>Verrucomicrobiaceae</taxon>
        <taxon>Oceaniferula</taxon>
    </lineage>
</organism>
<dbReference type="Proteomes" id="UP000557872">
    <property type="component" value="Unassembled WGS sequence"/>
</dbReference>
<dbReference type="AlphaFoldDB" id="A0A851GIJ5"/>
<feature type="chain" id="PRO_5032617384" evidence="1">
    <location>
        <begin position="22"/>
        <end position="577"/>
    </location>
</feature>
<evidence type="ECO:0000256" key="1">
    <source>
        <dbReference type="SAM" id="SignalP"/>
    </source>
</evidence>
<evidence type="ECO:0000313" key="2">
    <source>
        <dbReference type="EMBL" id="NWK57176.1"/>
    </source>
</evidence>
<gene>
    <name evidence="2" type="ORF">HW115_16255</name>
</gene>
<feature type="signal peptide" evidence="1">
    <location>
        <begin position="1"/>
        <end position="21"/>
    </location>
</feature>
<comment type="caution">
    <text evidence="2">The sequence shown here is derived from an EMBL/GenBank/DDBJ whole genome shotgun (WGS) entry which is preliminary data.</text>
</comment>
<keyword evidence="1" id="KW-0732">Signal</keyword>
<evidence type="ECO:0000313" key="3">
    <source>
        <dbReference type="Proteomes" id="UP000557872"/>
    </source>
</evidence>